<gene>
    <name evidence="6" type="primary">mei4</name>
    <name evidence="5" type="ORF">SJAG_05288</name>
</gene>
<dbReference type="InterPro" id="IPR036390">
    <property type="entry name" value="WH_DNA-bd_sf"/>
</dbReference>
<dbReference type="STRING" id="402676.B6K377"/>
<keyword evidence="1 2" id="KW-0238">DNA-binding</keyword>
<dbReference type="PANTHER" id="PTHR11829:SF343">
    <property type="entry name" value="FORK-HEAD DOMAIN-CONTAINING PROTEIN"/>
    <property type="match status" value="1"/>
</dbReference>
<dbReference type="GO" id="GO:0000981">
    <property type="term" value="F:DNA-binding transcription factor activity, RNA polymerase II-specific"/>
    <property type="evidence" value="ECO:0000318"/>
    <property type="project" value="GO_Central"/>
</dbReference>
<dbReference type="GO" id="GO:0006357">
    <property type="term" value="P:regulation of transcription by RNA polymerase II"/>
    <property type="evidence" value="ECO:0000318"/>
    <property type="project" value="GO_Central"/>
</dbReference>
<dbReference type="SMART" id="SM00339">
    <property type="entry name" value="FH"/>
    <property type="match status" value="1"/>
</dbReference>
<organism evidence="5 7">
    <name type="scientific">Schizosaccharomyces japonicus (strain yFS275 / FY16936)</name>
    <name type="common">Fission yeast</name>
    <dbReference type="NCBI Taxonomy" id="402676"/>
    <lineage>
        <taxon>Eukaryota</taxon>
        <taxon>Fungi</taxon>
        <taxon>Dikarya</taxon>
        <taxon>Ascomycota</taxon>
        <taxon>Taphrinomycotina</taxon>
        <taxon>Schizosaccharomycetes</taxon>
        <taxon>Schizosaccharomycetales</taxon>
        <taxon>Schizosaccharomycetaceae</taxon>
        <taxon>Schizosaccharomyces</taxon>
    </lineage>
</organism>
<feature type="domain" description="Fork-head" evidence="4">
    <location>
        <begin position="79"/>
        <end position="164"/>
    </location>
</feature>
<dbReference type="SUPFAM" id="SSF46785">
    <property type="entry name" value="Winged helix' DNA-binding domain"/>
    <property type="match status" value="1"/>
</dbReference>
<evidence type="ECO:0000313" key="5">
    <source>
        <dbReference type="EMBL" id="EEB07934.1"/>
    </source>
</evidence>
<keyword evidence="7" id="KW-1185">Reference proteome</keyword>
<comment type="subcellular location">
    <subcellularLocation>
        <location evidence="2">Nucleus</location>
    </subcellularLocation>
</comment>
<accession>B6K377</accession>
<dbReference type="CDD" id="cd00059">
    <property type="entry name" value="FH_FOX"/>
    <property type="match status" value="1"/>
</dbReference>
<evidence type="ECO:0000313" key="7">
    <source>
        <dbReference type="Proteomes" id="UP000001744"/>
    </source>
</evidence>
<feature type="DNA-binding region" description="Fork-head" evidence="2">
    <location>
        <begin position="79"/>
        <end position="164"/>
    </location>
</feature>
<evidence type="ECO:0000259" key="4">
    <source>
        <dbReference type="PROSITE" id="PS50039"/>
    </source>
</evidence>
<dbReference type="PRINTS" id="PR00053">
    <property type="entry name" value="FORKHEAD"/>
</dbReference>
<dbReference type="RefSeq" id="XP_002174227.1">
    <property type="nucleotide sequence ID" value="XM_002174191.1"/>
</dbReference>
<reference evidence="5 7" key="1">
    <citation type="journal article" date="2011" name="Science">
        <title>Comparative functional genomics of the fission yeasts.</title>
        <authorList>
            <person name="Rhind N."/>
            <person name="Chen Z."/>
            <person name="Yassour M."/>
            <person name="Thompson D.A."/>
            <person name="Haas B.J."/>
            <person name="Habib N."/>
            <person name="Wapinski I."/>
            <person name="Roy S."/>
            <person name="Lin M.F."/>
            <person name="Heiman D.I."/>
            <person name="Young S.K."/>
            <person name="Furuya K."/>
            <person name="Guo Y."/>
            <person name="Pidoux A."/>
            <person name="Chen H.M."/>
            <person name="Robbertse B."/>
            <person name="Goldberg J.M."/>
            <person name="Aoki K."/>
            <person name="Bayne E.H."/>
            <person name="Berlin A.M."/>
            <person name="Desjardins C.A."/>
            <person name="Dobbs E."/>
            <person name="Dukaj L."/>
            <person name="Fan L."/>
            <person name="FitzGerald M.G."/>
            <person name="French C."/>
            <person name="Gujja S."/>
            <person name="Hansen K."/>
            <person name="Keifenheim D."/>
            <person name="Levin J.Z."/>
            <person name="Mosher R.A."/>
            <person name="Mueller C.A."/>
            <person name="Pfiffner J."/>
            <person name="Priest M."/>
            <person name="Russ C."/>
            <person name="Smialowska A."/>
            <person name="Swoboda P."/>
            <person name="Sykes S.M."/>
            <person name="Vaughn M."/>
            <person name="Vengrova S."/>
            <person name="Yoder R."/>
            <person name="Zeng Q."/>
            <person name="Allshire R."/>
            <person name="Baulcombe D."/>
            <person name="Birren B.W."/>
            <person name="Brown W."/>
            <person name="Ekwall K."/>
            <person name="Kellis M."/>
            <person name="Leatherwood J."/>
            <person name="Levin H."/>
            <person name="Margalit H."/>
            <person name="Martienssen R."/>
            <person name="Nieduszynski C.A."/>
            <person name="Spatafora J.W."/>
            <person name="Friedman N."/>
            <person name="Dalgaard J.Z."/>
            <person name="Baumann P."/>
            <person name="Niki H."/>
            <person name="Regev A."/>
            <person name="Nusbaum C."/>
        </authorList>
    </citation>
    <scope>NUCLEOTIDE SEQUENCE [LARGE SCALE GENOMIC DNA]</scope>
    <source>
        <strain evidence="7">yFS275 / FY16936</strain>
    </source>
</reference>
<dbReference type="InterPro" id="IPR036388">
    <property type="entry name" value="WH-like_DNA-bd_sf"/>
</dbReference>
<evidence type="ECO:0000313" key="6">
    <source>
        <dbReference type="JaponicusDB" id="SJAG_05288"/>
    </source>
</evidence>
<dbReference type="InterPro" id="IPR001766">
    <property type="entry name" value="Fork_head_dom"/>
</dbReference>
<keyword evidence="2" id="KW-0539">Nucleus</keyword>
<protein>
    <submittedName>
        <fullName evidence="5">Meiotic forkhead transcription factor Mei4</fullName>
    </submittedName>
</protein>
<dbReference type="eggNOG" id="KOG2294">
    <property type="taxonomic scope" value="Eukaryota"/>
</dbReference>
<dbReference type="VEuPathDB" id="FungiDB:SJAG_05288"/>
<dbReference type="PROSITE" id="PS50039">
    <property type="entry name" value="FORK_HEAD_3"/>
    <property type="match status" value="1"/>
</dbReference>
<feature type="compositionally biased region" description="Low complexity" evidence="3">
    <location>
        <begin position="183"/>
        <end position="200"/>
    </location>
</feature>
<feature type="compositionally biased region" description="Polar residues" evidence="3">
    <location>
        <begin position="216"/>
        <end position="238"/>
    </location>
</feature>
<evidence type="ECO:0000256" key="2">
    <source>
        <dbReference type="PROSITE-ProRule" id="PRU00089"/>
    </source>
</evidence>
<feature type="region of interest" description="Disordered" evidence="3">
    <location>
        <begin position="170"/>
        <end position="264"/>
    </location>
</feature>
<dbReference type="PANTHER" id="PTHR11829">
    <property type="entry name" value="FORKHEAD BOX PROTEIN"/>
    <property type="match status" value="1"/>
</dbReference>
<sequence length="449" mass="49309">MEPTLSDIELLSPLCDFNNGILRNPDETSHDRHDQVSISSTLDVSKTVSIQATQLLNCSPLACQDTSIVLPELEDDGTRPSFSFSALIAMALVSSPERKLSLRDICAWIRDKFTYYRDNESNWSNSIRHNLSLNKAFIKIAKPKEKTGKGHYWTVDPAYVNSLFSATTGSVTRGRTNPLPHCTSTVTSTSTTSSSSIPSSYHSDHVPTPAEILEQAASSASTESPGPTIQSLPSSPYSRTVLPTDYPGEQGSMRENSWNASSTPPVLDETVCLEDGVPQTLNTVRSPDGLSRDYHRNLSLSSSEYLPVSSESPNTALRIHREKVRATLCPSDLYRSPQTPDPWIPQVSQTHLAAVTESSSVKPQSLFQAIVNATCFGSPDMLEARRVAERRSLICGLYAHELREDDNSLLGKVDAFAVDLVGIVTRETYRARLLQSSPKSAKPDLNVYF</sequence>
<dbReference type="GO" id="GO:0000978">
    <property type="term" value="F:RNA polymerase II cis-regulatory region sequence-specific DNA binding"/>
    <property type="evidence" value="ECO:0000318"/>
    <property type="project" value="GO_Central"/>
</dbReference>
<dbReference type="GeneID" id="7048975"/>
<dbReference type="FunFam" id="1.10.10.10:FF:000135">
    <property type="entry name" value="forkhead box protein G1"/>
    <property type="match status" value="1"/>
</dbReference>
<dbReference type="EMBL" id="KE651167">
    <property type="protein sequence ID" value="EEB07934.1"/>
    <property type="molecule type" value="Genomic_DNA"/>
</dbReference>
<dbReference type="JaponicusDB" id="SJAG_05288">
    <property type="gene designation" value="mei4"/>
</dbReference>
<dbReference type="OMA" id="DICAWIR"/>
<dbReference type="OrthoDB" id="5954824at2759"/>
<feature type="compositionally biased region" description="Polar residues" evidence="3">
    <location>
        <begin position="253"/>
        <end position="264"/>
    </location>
</feature>
<dbReference type="AlphaFoldDB" id="B6K377"/>
<name>B6K377_SCHJY</name>
<dbReference type="Pfam" id="PF00250">
    <property type="entry name" value="Forkhead"/>
    <property type="match status" value="1"/>
</dbReference>
<evidence type="ECO:0000256" key="3">
    <source>
        <dbReference type="SAM" id="MobiDB-lite"/>
    </source>
</evidence>
<dbReference type="Proteomes" id="UP000001744">
    <property type="component" value="Unassembled WGS sequence"/>
</dbReference>
<proteinExistence type="predicted"/>
<dbReference type="GO" id="GO:0005634">
    <property type="term" value="C:nucleus"/>
    <property type="evidence" value="ECO:0007669"/>
    <property type="project" value="UniProtKB-SubCell"/>
</dbReference>
<dbReference type="InterPro" id="IPR050211">
    <property type="entry name" value="FOX_domain-containing"/>
</dbReference>
<dbReference type="HOGENOM" id="CLU_609968_0_0_1"/>
<evidence type="ECO:0000256" key="1">
    <source>
        <dbReference type="ARBA" id="ARBA00023125"/>
    </source>
</evidence>
<dbReference type="Gene3D" id="1.10.10.10">
    <property type="entry name" value="Winged helix-like DNA-binding domain superfamily/Winged helix DNA-binding domain"/>
    <property type="match status" value="1"/>
</dbReference>